<keyword evidence="1" id="KW-0812">Transmembrane</keyword>
<dbReference type="EMBL" id="PRLM01000001">
    <property type="protein sequence ID" value="RYC75085.1"/>
    <property type="molecule type" value="Genomic_DNA"/>
</dbReference>
<feature type="transmembrane region" description="Helical" evidence="1">
    <location>
        <begin position="245"/>
        <end position="267"/>
    </location>
</feature>
<feature type="transmembrane region" description="Helical" evidence="1">
    <location>
        <begin position="454"/>
        <end position="473"/>
    </location>
</feature>
<feature type="domain" description="Predicted membrane protein YciQ-like C-terminal" evidence="3">
    <location>
        <begin position="308"/>
        <end position="552"/>
    </location>
</feature>
<name>A0ABY0FMD2_9BACT</name>
<evidence type="ECO:0000313" key="4">
    <source>
        <dbReference type="EMBL" id="RYC75085.1"/>
    </source>
</evidence>
<keyword evidence="1" id="KW-0472">Membrane</keyword>
<comment type="caution">
    <text evidence="4">The sequence shown here is derived from an EMBL/GenBank/DDBJ whole genome shotgun (WGS) entry which is preliminary data.</text>
</comment>
<keyword evidence="1" id="KW-1133">Transmembrane helix</keyword>
<dbReference type="InterPro" id="IPR048389">
    <property type="entry name" value="YciQ-like_C"/>
</dbReference>
<evidence type="ECO:0008006" key="6">
    <source>
        <dbReference type="Google" id="ProtNLM"/>
    </source>
</evidence>
<keyword evidence="5" id="KW-1185">Reference proteome</keyword>
<feature type="domain" description="DUF2207" evidence="2">
    <location>
        <begin position="35"/>
        <end position="230"/>
    </location>
</feature>
<organism evidence="4 5">
    <name type="scientific">Candidatus Nanosyncoccus alces</name>
    <dbReference type="NCBI Taxonomy" id="2171997"/>
    <lineage>
        <taxon>Bacteria</taxon>
        <taxon>Candidatus Saccharimonadota</taxon>
        <taxon>Candidatus Nanosyncoccalia</taxon>
        <taxon>Candidatus Nanosyncoccales</taxon>
        <taxon>Candidatus Nanosyncoccaceae</taxon>
        <taxon>Candidatus Nanosyncoccus</taxon>
    </lineage>
</organism>
<evidence type="ECO:0000256" key="1">
    <source>
        <dbReference type="SAM" id="Phobius"/>
    </source>
</evidence>
<proteinExistence type="predicted"/>
<reference evidence="4 5" key="2">
    <citation type="journal article" date="2020" name="Cell Rep.">
        <title>Acquisition and Adaptation of Ultra-small Parasitic Reduced Genome Bacteria to Mammalian Hosts.</title>
        <authorList>
            <person name="McLean J.S."/>
            <person name="Bor B."/>
            <person name="Kerns K.A."/>
            <person name="Liu Q."/>
            <person name="To T.T."/>
            <person name="Solden L."/>
            <person name="Hendrickson E.L."/>
            <person name="Wrighton K."/>
            <person name="Shi W."/>
            <person name="He X."/>
        </authorList>
    </citation>
    <scope>NUCLEOTIDE SEQUENCE [LARGE SCALE GENOMIC DNA]</scope>
    <source>
        <strain evidence="4 5">TM7_G3_2_Rum_HOT_351B</strain>
    </source>
</reference>
<evidence type="ECO:0000259" key="3">
    <source>
        <dbReference type="Pfam" id="PF20990"/>
    </source>
</evidence>
<accession>A0ABY0FMD2</accession>
<evidence type="ECO:0000259" key="2">
    <source>
        <dbReference type="Pfam" id="PF09972"/>
    </source>
</evidence>
<dbReference type="Pfam" id="PF20990">
    <property type="entry name" value="DUF2207_C"/>
    <property type="match status" value="1"/>
</dbReference>
<protein>
    <recommendedName>
        <fullName evidence="6">DUF2207 domain-containing protein</fullName>
    </recommendedName>
</protein>
<dbReference type="Pfam" id="PF09972">
    <property type="entry name" value="DUF2207"/>
    <property type="match status" value="1"/>
</dbReference>
<dbReference type="Proteomes" id="UP001191019">
    <property type="component" value="Unassembled WGS sequence"/>
</dbReference>
<reference evidence="4 5" key="1">
    <citation type="journal article" date="2018" name="bioRxiv">
        <title>Evidence of independent acquisition and adaption of ultra-small bacteria to human hosts across the highly diverse yet reduced genomes of the phylum Saccharibacteria.</title>
        <authorList>
            <person name="McLean J.S."/>
            <person name="Bor B."/>
            <person name="To T.T."/>
            <person name="Liu Q."/>
            <person name="Kearns K.A."/>
            <person name="Solden L.M."/>
            <person name="Wrighton K.C."/>
            <person name="He X."/>
            <person name="Shi W."/>
        </authorList>
    </citation>
    <scope>NUCLEOTIDE SEQUENCE [LARGE SCALE GENOMIC DNA]</scope>
    <source>
        <strain evidence="4 5">TM7_G3_2_Rum_HOT_351B</strain>
    </source>
</reference>
<dbReference type="InterPro" id="IPR018702">
    <property type="entry name" value="DUF2207"/>
</dbReference>
<sequence length="624" mass="69500">MVIVLALVPINNVFASAQDFYFEDFTADYYLTKLEDGTSNLHVKEVLTAVFPETNQNHGITRTIPYTNQGGVNRTIANEAALNLTVLRNGKSENVNKIVDDDGYYTIYIGSASEYVHGEQVYTLEYDYTDVITEFAADGENVSGKENAEKAFQELYWDTNGTGWKQEFGKVSARLHVSADMYENMFDDAWCYVGRYGAKGEDRCVIMPTGDGFEFEAVKLGAGENLTFVTEFEPDTFKVVIKKDYTLVIILATEIMLAAIIVIWRILKWKSEAKPKYDMYKKIFVVPQYQPPKDKNVCVAEGGQVYVKKTKSSYVATLLELAVSKKVTIKKIEGEKYDWAVILNVEPEKLTGSQKQMMNILSGDGKFKKDDEIAIQKHIETSYLSDCAKKYEEGAEDVLKKNGYFIKEEKEKNKFKWLSVILLVFVMWGVIFGIETIENFVEKYVANANGVLVGGGLIPLLIPVIFMITVIIISKIEQQRRKYAKYTEEGLKLVRFLEGLELYIKMAEADRLKFLQSVEGADMSNAGIVKLYEKLLPWASLFGEEKSWAKELEKYYDFEGVNEVISSDVLNGIIASNMVRDINNTIMKSTSYANAGGGGSSFSSGGGGGGFSGGGGGGGGGGGW</sequence>
<gene>
    <name evidence="4" type="ORF">G3RUM_00016</name>
</gene>
<evidence type="ECO:0000313" key="5">
    <source>
        <dbReference type="Proteomes" id="UP001191019"/>
    </source>
</evidence>
<feature type="transmembrane region" description="Helical" evidence="1">
    <location>
        <begin position="415"/>
        <end position="434"/>
    </location>
</feature>